<dbReference type="AlphaFoldDB" id="A0A2L2X8L4"/>
<evidence type="ECO:0000313" key="2">
    <source>
        <dbReference type="Proteomes" id="UP000239549"/>
    </source>
</evidence>
<protein>
    <submittedName>
        <fullName evidence="1">Uncharacterized protein</fullName>
    </submittedName>
</protein>
<comment type="caution">
    <text evidence="1">The sequence shown here is derived from an EMBL/GenBank/DDBJ whole genome shotgun (WGS) entry which is preliminary data.</text>
</comment>
<dbReference type="EMBL" id="BFAV01000025">
    <property type="protein sequence ID" value="GBF32332.1"/>
    <property type="molecule type" value="Genomic_DNA"/>
</dbReference>
<reference evidence="2" key="1">
    <citation type="submission" date="2018-02" db="EMBL/GenBank/DDBJ databases">
        <title>Genome sequence of Desulfocucumis palustris strain NAW-5.</title>
        <authorList>
            <person name="Watanabe M."/>
            <person name="Kojima H."/>
            <person name="Fukui M."/>
        </authorList>
    </citation>
    <scope>NUCLEOTIDE SEQUENCE [LARGE SCALE GENOMIC DNA]</scope>
    <source>
        <strain evidence="2">NAW-5</strain>
    </source>
</reference>
<dbReference type="Proteomes" id="UP000239549">
    <property type="component" value="Unassembled WGS sequence"/>
</dbReference>
<keyword evidence="2" id="KW-1185">Reference proteome</keyword>
<accession>A0A2L2X8L4</accession>
<sequence>MFLLSRHMCQIETWPAGEPVLPPAGSFRACTNRAVPV</sequence>
<proteinExistence type="predicted"/>
<gene>
    <name evidence="1" type="ORF">DCCM_0526</name>
</gene>
<organism evidence="1 2">
    <name type="scientific">Desulfocucumis palustris</name>
    <dbReference type="NCBI Taxonomy" id="1898651"/>
    <lineage>
        <taxon>Bacteria</taxon>
        <taxon>Bacillati</taxon>
        <taxon>Bacillota</taxon>
        <taxon>Clostridia</taxon>
        <taxon>Eubacteriales</taxon>
        <taxon>Desulfocucumaceae</taxon>
        <taxon>Desulfocucumis</taxon>
    </lineage>
</organism>
<name>A0A2L2X8L4_9FIRM</name>
<evidence type="ECO:0000313" key="1">
    <source>
        <dbReference type="EMBL" id="GBF32332.1"/>
    </source>
</evidence>